<evidence type="ECO:0000259" key="7">
    <source>
        <dbReference type="Pfam" id="PF00924"/>
    </source>
</evidence>
<dbReference type="RefSeq" id="WP_101628552.1">
    <property type="nucleotide sequence ID" value="NZ_PKKJ01000012.1"/>
</dbReference>
<name>A0A2I1I3Y2_9ACTO</name>
<dbReference type="Pfam" id="PF00924">
    <property type="entry name" value="MS_channel_2nd"/>
    <property type="match status" value="1"/>
</dbReference>
<dbReference type="Gene3D" id="1.10.287.1260">
    <property type="match status" value="1"/>
</dbReference>
<feature type="transmembrane region" description="Helical" evidence="6">
    <location>
        <begin position="173"/>
        <end position="194"/>
    </location>
</feature>
<comment type="caution">
    <text evidence="8">The sequence shown here is derived from an EMBL/GenBank/DDBJ whole genome shotgun (WGS) entry which is preliminary data.</text>
</comment>
<keyword evidence="3 6" id="KW-1133">Transmembrane helix</keyword>
<dbReference type="Gene3D" id="2.30.30.60">
    <property type="match status" value="1"/>
</dbReference>
<dbReference type="AlphaFoldDB" id="A0A2I1I3Y2"/>
<feature type="domain" description="Mechanosensitive ion channel MscS" evidence="7">
    <location>
        <begin position="222"/>
        <end position="290"/>
    </location>
</feature>
<dbReference type="OrthoDB" id="9792218at2"/>
<evidence type="ECO:0000313" key="8">
    <source>
        <dbReference type="EMBL" id="PKY65844.1"/>
    </source>
</evidence>
<reference evidence="8 9" key="1">
    <citation type="submission" date="2017-12" db="EMBL/GenBank/DDBJ databases">
        <title>Phylogenetic diversity of female urinary microbiome.</title>
        <authorList>
            <person name="Thomas-White K."/>
            <person name="Wolfe A.J."/>
        </authorList>
    </citation>
    <scope>NUCLEOTIDE SEQUENCE [LARGE SCALE GENOMIC DNA]</scope>
    <source>
        <strain evidence="8 9">UMB0250</strain>
    </source>
</reference>
<keyword evidence="4 6" id="KW-0472">Membrane</keyword>
<feature type="compositionally biased region" description="Polar residues" evidence="5">
    <location>
        <begin position="515"/>
        <end position="527"/>
    </location>
</feature>
<dbReference type="Proteomes" id="UP000234545">
    <property type="component" value="Unassembled WGS sequence"/>
</dbReference>
<dbReference type="InterPro" id="IPR006685">
    <property type="entry name" value="MscS_channel_2nd"/>
</dbReference>
<dbReference type="PANTHER" id="PTHR30566">
    <property type="entry name" value="YNAI-RELATED MECHANOSENSITIVE ION CHANNEL"/>
    <property type="match status" value="1"/>
</dbReference>
<dbReference type="InterPro" id="IPR010920">
    <property type="entry name" value="LSM_dom_sf"/>
</dbReference>
<feature type="transmembrane region" description="Helical" evidence="6">
    <location>
        <begin position="92"/>
        <end position="109"/>
    </location>
</feature>
<feature type="region of interest" description="Disordered" evidence="5">
    <location>
        <begin position="508"/>
        <end position="663"/>
    </location>
</feature>
<evidence type="ECO:0000256" key="5">
    <source>
        <dbReference type="SAM" id="MobiDB-lite"/>
    </source>
</evidence>
<evidence type="ECO:0000256" key="1">
    <source>
        <dbReference type="ARBA" id="ARBA00004370"/>
    </source>
</evidence>
<feature type="compositionally biased region" description="Basic and acidic residues" evidence="5">
    <location>
        <begin position="562"/>
        <end position="572"/>
    </location>
</feature>
<feature type="compositionally biased region" description="Basic and acidic residues" evidence="5">
    <location>
        <begin position="609"/>
        <end position="629"/>
    </location>
</feature>
<dbReference type="PANTHER" id="PTHR30566:SF25">
    <property type="entry name" value="INNER MEMBRANE PROTEIN"/>
    <property type="match status" value="1"/>
</dbReference>
<feature type="compositionally biased region" description="Low complexity" evidence="5">
    <location>
        <begin position="543"/>
        <end position="555"/>
    </location>
</feature>
<dbReference type="EMBL" id="PKKJ01000012">
    <property type="protein sequence ID" value="PKY65844.1"/>
    <property type="molecule type" value="Genomic_DNA"/>
</dbReference>
<accession>A0A2I1I3Y2</accession>
<feature type="compositionally biased region" description="Acidic residues" evidence="5">
    <location>
        <begin position="643"/>
        <end position="655"/>
    </location>
</feature>
<protein>
    <submittedName>
        <fullName evidence="8">Mechanosensitive ion channel protein MscS</fullName>
    </submittedName>
</protein>
<feature type="transmembrane region" description="Helical" evidence="6">
    <location>
        <begin position="129"/>
        <end position="149"/>
    </location>
</feature>
<sequence>MTVPTLFSSHARPLRGASYIATEADAQSDGAQSGVAEVAVSNAIDIASLLLSAAVAAVIGFVVAAFVSALLGRTFRRWPVGAALVKRVRTPLYVTAMVWGAWIGLDWRLQEADLTKWSNGALVSSALHGLLILAIVAMTWILYSAAWVFEDAARLRNRADQGRSRRFATQAQVLRRLTQVLVVIVGICVILGTFAAARQAMGTLLASAGLISVIAGLAAQQTLGNVFAGIQLAFTDAIRVGDVVVANAKGESGAIEEITLSYVVVRVWDERRLIIPSTYFTSTTFENWTRRAAAQLGTVEVQLDWSAPMALIRQKVEQILTSTDLWDGRTWNVQMTASDTSTVTIRILVSAENSGNLWDLRCHLRERLIEWIVAEEPWTRPSTRVQTYQGTPVAHDTSRAQVAAFAAELRSIAGDTSVPLGHESGNTAIEDARHALEGEDAGIDAEHAARMVAARRKAKRARRRAMADRIRDLAEAGDCAEASPRDDSSTQVMTRGTLQKVLEAVAKGVQPGAEESSSPVPGTQGVTDTGAISARELSEKNGSASTSEQAATSSQGKNISSESKESESKEPDAITMTLTTSGKGERLFSGSPDAEERSAIFAGPGEDALAEREATRQRREREQETREQEAMNATGSFPAIVCDGEESGDSHDEDLTETKIQHL</sequence>
<keyword evidence="2 6" id="KW-0812">Transmembrane</keyword>
<dbReference type="SUPFAM" id="SSF50182">
    <property type="entry name" value="Sm-like ribonucleoproteins"/>
    <property type="match status" value="1"/>
</dbReference>
<gene>
    <name evidence="8" type="ORF">CYJ25_07545</name>
</gene>
<comment type="subcellular location">
    <subcellularLocation>
        <location evidence="1">Membrane</location>
    </subcellularLocation>
</comment>
<evidence type="ECO:0000256" key="4">
    <source>
        <dbReference type="ARBA" id="ARBA00023136"/>
    </source>
</evidence>
<dbReference type="GO" id="GO:0016020">
    <property type="term" value="C:membrane"/>
    <property type="evidence" value="ECO:0007669"/>
    <property type="project" value="UniProtKB-SubCell"/>
</dbReference>
<evidence type="ECO:0000256" key="3">
    <source>
        <dbReference type="ARBA" id="ARBA00022989"/>
    </source>
</evidence>
<dbReference type="GO" id="GO:0055085">
    <property type="term" value="P:transmembrane transport"/>
    <property type="evidence" value="ECO:0007669"/>
    <property type="project" value="InterPro"/>
</dbReference>
<proteinExistence type="predicted"/>
<evidence type="ECO:0000256" key="2">
    <source>
        <dbReference type="ARBA" id="ARBA00022692"/>
    </source>
</evidence>
<organism evidence="8 9">
    <name type="scientific">Schaalia turicensis</name>
    <dbReference type="NCBI Taxonomy" id="131111"/>
    <lineage>
        <taxon>Bacteria</taxon>
        <taxon>Bacillati</taxon>
        <taxon>Actinomycetota</taxon>
        <taxon>Actinomycetes</taxon>
        <taxon>Actinomycetales</taxon>
        <taxon>Actinomycetaceae</taxon>
        <taxon>Schaalia</taxon>
    </lineage>
</organism>
<feature type="transmembrane region" description="Helical" evidence="6">
    <location>
        <begin position="46"/>
        <end position="71"/>
    </location>
</feature>
<dbReference type="InterPro" id="IPR023408">
    <property type="entry name" value="MscS_beta-dom_sf"/>
</dbReference>
<evidence type="ECO:0000256" key="6">
    <source>
        <dbReference type="SAM" id="Phobius"/>
    </source>
</evidence>
<evidence type="ECO:0000313" key="9">
    <source>
        <dbReference type="Proteomes" id="UP000234545"/>
    </source>
</evidence>
<feature type="region of interest" description="Disordered" evidence="5">
    <location>
        <begin position="474"/>
        <end position="493"/>
    </location>
</feature>